<dbReference type="Proteomes" id="UP001160390">
    <property type="component" value="Unassembled WGS sequence"/>
</dbReference>
<protein>
    <recommendedName>
        <fullName evidence="1">Heterokaryon incompatibility domain-containing protein</fullName>
    </recommendedName>
</protein>
<evidence type="ECO:0000313" key="2">
    <source>
        <dbReference type="EMBL" id="CAI6076528.1"/>
    </source>
</evidence>
<dbReference type="PANTHER" id="PTHR24148">
    <property type="entry name" value="ANKYRIN REPEAT DOMAIN-CONTAINING PROTEIN 39 HOMOLOG-RELATED"/>
    <property type="match status" value="1"/>
</dbReference>
<comment type="caution">
    <text evidence="2">The sequence shown here is derived from an EMBL/GenBank/DDBJ whole genome shotgun (WGS) entry which is preliminary data.</text>
</comment>
<evidence type="ECO:0000259" key="1">
    <source>
        <dbReference type="Pfam" id="PF06985"/>
    </source>
</evidence>
<reference evidence="2" key="1">
    <citation type="submission" date="2023-01" db="EMBL/GenBank/DDBJ databases">
        <authorList>
            <person name="Piombo E."/>
        </authorList>
    </citation>
    <scope>NUCLEOTIDE SEQUENCE</scope>
</reference>
<dbReference type="InterPro" id="IPR010730">
    <property type="entry name" value="HET"/>
</dbReference>
<dbReference type="InterPro" id="IPR052895">
    <property type="entry name" value="HetReg/Transcr_Mod"/>
</dbReference>
<proteinExistence type="predicted"/>
<gene>
    <name evidence="2" type="ORF">CCHLO57077_00017722</name>
</gene>
<dbReference type="PANTHER" id="PTHR24148:SF79">
    <property type="entry name" value="HETEROKARYON INCOMPATIBILITY DOMAIN-CONTAINING PROTEIN"/>
    <property type="match status" value="1"/>
</dbReference>
<name>A0AA35PVU8_9HYPO</name>
<organism evidence="2 3">
    <name type="scientific">Clonostachys chloroleuca</name>
    <dbReference type="NCBI Taxonomy" id="1926264"/>
    <lineage>
        <taxon>Eukaryota</taxon>
        <taxon>Fungi</taxon>
        <taxon>Dikarya</taxon>
        <taxon>Ascomycota</taxon>
        <taxon>Pezizomycotina</taxon>
        <taxon>Sordariomycetes</taxon>
        <taxon>Hypocreomycetidae</taxon>
        <taxon>Hypocreales</taxon>
        <taxon>Bionectriaceae</taxon>
        <taxon>Clonostachys</taxon>
    </lineage>
</organism>
<accession>A0AA35PVU8</accession>
<dbReference type="EMBL" id="CABFNP030000663">
    <property type="protein sequence ID" value="CAI6076528.1"/>
    <property type="molecule type" value="Genomic_DNA"/>
</dbReference>
<evidence type="ECO:0000313" key="3">
    <source>
        <dbReference type="Proteomes" id="UP001160390"/>
    </source>
</evidence>
<feature type="domain" description="Heterokaryon incompatibility" evidence="1">
    <location>
        <begin position="96"/>
        <end position="207"/>
    </location>
</feature>
<sequence>MGPILSTLLSLAFTILCIWGWWYLTGKVRSVAINSYQAYDPNTGRPDSAVLLPEGSSLYANLKISGRQIRLLTILSTEPEISCRLEVAELKGELSFNALSYVWGDPRVTKAILVNGHRILVTINLVSALEYAPYHLRKSKHATSKKLWVDAICINQEDIAEKSRQVSLMKHIYSQSDIVLCWLGSPSDLMHAAMDSVEVIASERYIHDADVVYHKHEHELLDSFGQLRSHLKKLHAVDAKSRLPFVEERYAMSGIVGDVEFHAVANALQHTTKVIFGVLQESHGVELGLCESMLMGVFHEVRNWHDQFRKRANKLDACLQKYSHPVGFLLALLSYRVRKFSQICQEYFLQKRPEKG</sequence>
<dbReference type="Pfam" id="PF06985">
    <property type="entry name" value="HET"/>
    <property type="match status" value="1"/>
</dbReference>
<dbReference type="AlphaFoldDB" id="A0AA35PVU8"/>
<keyword evidence="3" id="KW-1185">Reference proteome</keyword>